<keyword evidence="5" id="KW-0325">Glycoprotein</keyword>
<evidence type="ECO:0000256" key="7">
    <source>
        <dbReference type="SAM" id="SignalP"/>
    </source>
</evidence>
<evidence type="ECO:0000256" key="5">
    <source>
        <dbReference type="ARBA" id="ARBA00023180"/>
    </source>
</evidence>
<keyword evidence="3" id="KW-0202">Cytokine</keyword>
<comment type="similarity">
    <text evidence="2">Belongs to the type II (or gamma) interferon family.</text>
</comment>
<dbReference type="InterPro" id="IPR002069">
    <property type="entry name" value="Interferon_gamma"/>
</dbReference>
<feature type="region of interest" description="Disordered" evidence="6">
    <location>
        <begin position="87"/>
        <end position="118"/>
    </location>
</feature>
<dbReference type="GO" id="GO:0006955">
    <property type="term" value="P:immune response"/>
    <property type="evidence" value="ECO:0007669"/>
    <property type="project" value="InterPro"/>
</dbReference>
<dbReference type="Proteomes" id="UP000503349">
    <property type="component" value="Chromosome 21"/>
</dbReference>
<dbReference type="OrthoDB" id="8957647at2759"/>
<protein>
    <recommendedName>
        <fullName evidence="10">Interferon gamma</fullName>
    </recommendedName>
</protein>
<feature type="region of interest" description="Disordered" evidence="6">
    <location>
        <begin position="179"/>
        <end position="203"/>
    </location>
</feature>
<gene>
    <name evidence="8" type="ORF">EXN66_Car021010</name>
</gene>
<dbReference type="EMBL" id="CM015732">
    <property type="protein sequence ID" value="KAF3705319.1"/>
    <property type="molecule type" value="Genomic_DNA"/>
</dbReference>
<dbReference type="SUPFAM" id="SSF47266">
    <property type="entry name" value="4-helical cytokines"/>
    <property type="match status" value="1"/>
</dbReference>
<dbReference type="GO" id="GO:0005615">
    <property type="term" value="C:extracellular space"/>
    <property type="evidence" value="ECO:0007669"/>
    <property type="project" value="UniProtKB-KW"/>
</dbReference>
<dbReference type="PANTHER" id="PTHR11419">
    <property type="entry name" value="INTERFERON GAMMA"/>
    <property type="match status" value="1"/>
</dbReference>
<evidence type="ECO:0000256" key="2">
    <source>
        <dbReference type="ARBA" id="ARBA00007566"/>
    </source>
</evidence>
<feature type="chain" id="PRO_5026264043" description="Interferon gamma" evidence="7">
    <location>
        <begin position="22"/>
        <end position="203"/>
    </location>
</feature>
<keyword evidence="9" id="KW-1185">Reference proteome</keyword>
<feature type="signal peptide" evidence="7">
    <location>
        <begin position="1"/>
        <end position="21"/>
    </location>
</feature>
<organism evidence="8 9">
    <name type="scientific">Channa argus</name>
    <name type="common">Northern snakehead</name>
    <name type="synonym">Ophicephalus argus</name>
    <dbReference type="NCBI Taxonomy" id="215402"/>
    <lineage>
        <taxon>Eukaryota</taxon>
        <taxon>Metazoa</taxon>
        <taxon>Chordata</taxon>
        <taxon>Craniata</taxon>
        <taxon>Vertebrata</taxon>
        <taxon>Euteleostomi</taxon>
        <taxon>Actinopterygii</taxon>
        <taxon>Neopterygii</taxon>
        <taxon>Teleostei</taxon>
        <taxon>Neoteleostei</taxon>
        <taxon>Acanthomorphata</taxon>
        <taxon>Anabantaria</taxon>
        <taxon>Anabantiformes</taxon>
        <taxon>Channoidei</taxon>
        <taxon>Channidae</taxon>
        <taxon>Channa</taxon>
    </lineage>
</organism>
<evidence type="ECO:0008006" key="10">
    <source>
        <dbReference type="Google" id="ProtNLM"/>
    </source>
</evidence>
<evidence type="ECO:0000313" key="9">
    <source>
        <dbReference type="Proteomes" id="UP000503349"/>
    </source>
</evidence>
<reference evidence="9" key="2">
    <citation type="submission" date="2019-02" db="EMBL/GenBank/DDBJ databases">
        <title>Opniocepnalus argus Var Kimnra genome.</title>
        <authorList>
            <person name="Zhou C."/>
            <person name="Xiao S."/>
        </authorList>
    </citation>
    <scope>NUCLEOTIDE SEQUENCE [LARGE SCALE GENOMIC DNA]</scope>
</reference>
<dbReference type="PANTHER" id="PTHR11419:SF0">
    <property type="entry name" value="INTERFERON GAMMA"/>
    <property type="match status" value="1"/>
</dbReference>
<comment type="subcellular location">
    <subcellularLocation>
        <location evidence="1">Secreted</location>
    </subcellularLocation>
</comment>
<sequence>MKVARAVVCLSLWLAVYRVSGFHIPLKMNKTIQNLLQHYNVPPHQMFNGKPVFSKERLPGSLEVQRVFMAGVLETYDNLFSKMLRQLPTPSPQTAGNEDRPASDVNVPQGLAGSGPGGDVRKGLVELLDMIRNLRKYSYQDVEKLLEGLHSLRHIQLDNTVVQSKALWELTRVYTEASTLSEKQMQRKRRRRQARGSKAHQRA</sequence>
<dbReference type="InterPro" id="IPR009079">
    <property type="entry name" value="4_helix_cytokine-like_core"/>
</dbReference>
<proteinExistence type="inferred from homology"/>
<accession>A0A6G1QSM1</accession>
<dbReference type="GO" id="GO:0005125">
    <property type="term" value="F:cytokine activity"/>
    <property type="evidence" value="ECO:0007669"/>
    <property type="project" value="UniProtKB-KW"/>
</dbReference>
<keyword evidence="4" id="KW-0964">Secreted</keyword>
<dbReference type="GO" id="GO:0005133">
    <property type="term" value="F:type II interferon receptor binding"/>
    <property type="evidence" value="ECO:0007669"/>
    <property type="project" value="InterPro"/>
</dbReference>
<keyword evidence="7" id="KW-0732">Signal</keyword>
<evidence type="ECO:0000256" key="6">
    <source>
        <dbReference type="SAM" id="MobiDB-lite"/>
    </source>
</evidence>
<feature type="compositionally biased region" description="Basic residues" evidence="6">
    <location>
        <begin position="186"/>
        <end position="203"/>
    </location>
</feature>
<dbReference type="Gene3D" id="1.20.1250.10">
    <property type="match status" value="1"/>
</dbReference>
<evidence type="ECO:0000256" key="1">
    <source>
        <dbReference type="ARBA" id="ARBA00004613"/>
    </source>
</evidence>
<reference evidence="8 9" key="1">
    <citation type="submission" date="2019-02" db="EMBL/GenBank/DDBJ databases">
        <title>Opniocepnalus argus genome.</title>
        <authorList>
            <person name="Zhou C."/>
            <person name="Xiao S."/>
        </authorList>
    </citation>
    <scope>NUCLEOTIDE SEQUENCE [LARGE SCALE GENOMIC DNA]</scope>
    <source>
        <strain evidence="8">OARG1902GOOAL</strain>
        <tissue evidence="8">Muscle</tissue>
    </source>
</reference>
<evidence type="ECO:0000256" key="3">
    <source>
        <dbReference type="ARBA" id="ARBA00022514"/>
    </source>
</evidence>
<evidence type="ECO:0000256" key="4">
    <source>
        <dbReference type="ARBA" id="ARBA00022525"/>
    </source>
</evidence>
<dbReference type="AlphaFoldDB" id="A0A6G1QSM1"/>
<evidence type="ECO:0000313" key="8">
    <source>
        <dbReference type="EMBL" id="KAF3705319.1"/>
    </source>
</evidence>
<name>A0A6G1QSM1_CHAAH</name>